<reference evidence="1" key="1">
    <citation type="submission" date="2024-07" db="EMBL/GenBank/DDBJ databases">
        <authorList>
            <person name="Li J."/>
            <person name="Wei H."/>
            <person name="Ma J."/>
        </authorList>
    </citation>
    <scope>NUCLEOTIDE SEQUENCE</scope>
    <source>
        <strain evidence="1">AMU7</strain>
    </source>
</reference>
<dbReference type="AlphaFoldDB" id="A0AB39YH80"/>
<accession>A0AB39YH80</accession>
<dbReference type="RefSeq" id="WP_369744460.1">
    <property type="nucleotide sequence ID" value="NZ_CP165735.1"/>
</dbReference>
<organism evidence="1">
    <name type="scientific">Paenarthrobacter sp. AMU7</name>
    <dbReference type="NCBI Taxonomy" id="3162492"/>
    <lineage>
        <taxon>Bacteria</taxon>
        <taxon>Bacillati</taxon>
        <taxon>Actinomycetota</taxon>
        <taxon>Actinomycetes</taxon>
        <taxon>Micrococcales</taxon>
        <taxon>Micrococcaceae</taxon>
        <taxon>Paenarthrobacter</taxon>
    </lineage>
</organism>
<protein>
    <submittedName>
        <fullName evidence="1">GIY-YIG nuclease family protein</fullName>
    </submittedName>
</protein>
<dbReference type="CDD" id="cd00719">
    <property type="entry name" value="GIY-YIG_SF"/>
    <property type="match status" value="1"/>
</dbReference>
<sequence length="331" mass="38091">MTSPTDGVPTEHFGEKLRGSKFGHKMTRDMYAYPSRAHKQRPNRELLGEQLWKDTAWCYRDEEHTQHSDLYLLWQRDGALRNFDLSMEYFNSLDADEFETALQHVLDKGRTFKPVESLAALDGKEGAYIMIFDEYKQFYIGQSWDVRKRIKQHWGARKPFDRLIYGRSMYESIFPVDELRALDNTRIYAARSRNPFAVEERAEAATDQRFCLNRMMGGEPTPIARMLSGLSPRSRTHGVASASLTYEEFEGERDKLDDAIALERSAAEPGLPSLLAQMDMDIHSVQREDGTQFPWSRRDSIAAAARHGDLSVLEYAAFLTAMGEKVVWPED</sequence>
<proteinExistence type="predicted"/>
<evidence type="ECO:0000313" key="1">
    <source>
        <dbReference type="EMBL" id="XDV69630.1"/>
    </source>
</evidence>
<dbReference type="EMBL" id="CP165735">
    <property type="protein sequence ID" value="XDV69630.1"/>
    <property type="molecule type" value="Genomic_DNA"/>
</dbReference>
<name>A0AB39YH80_9MICC</name>
<gene>
    <name evidence="1" type="ORF">ABQM86_11555</name>
</gene>